<dbReference type="CDD" id="cd22670">
    <property type="entry name" value="FHA_MEK1-like"/>
    <property type="match status" value="1"/>
</dbReference>
<dbReference type="Proteomes" id="UP000002058">
    <property type="component" value="Unassembled WGS sequence"/>
</dbReference>
<dbReference type="OrthoDB" id="74764at2759"/>
<dbReference type="InterPro" id="IPR000719">
    <property type="entry name" value="Prot_kinase_dom"/>
</dbReference>
<dbReference type="STRING" id="336963.C4JN06"/>
<keyword evidence="9" id="KW-1185">Reference proteome</keyword>
<dbReference type="GO" id="GO:0005524">
    <property type="term" value="F:ATP binding"/>
    <property type="evidence" value="ECO:0007669"/>
    <property type="project" value="UniProtKB-UniRule"/>
</dbReference>
<dbReference type="Gene3D" id="1.10.510.10">
    <property type="entry name" value="Transferase(Phosphotransferase) domain 1"/>
    <property type="match status" value="1"/>
</dbReference>
<evidence type="ECO:0000256" key="4">
    <source>
        <dbReference type="PROSITE-ProRule" id="PRU10141"/>
    </source>
</evidence>
<dbReference type="RefSeq" id="XP_002544697.1">
    <property type="nucleotide sequence ID" value="XM_002544651.1"/>
</dbReference>
<dbReference type="eggNOG" id="KOG0032">
    <property type="taxonomic scope" value="Eukaryota"/>
</dbReference>
<gene>
    <name evidence="8" type="ORF">UREG_04214</name>
</gene>
<dbReference type="PROSITE" id="PS50011">
    <property type="entry name" value="PROTEIN_KINASE_DOM"/>
    <property type="match status" value="1"/>
</dbReference>
<dbReference type="SUPFAM" id="SSF49879">
    <property type="entry name" value="SMAD/FHA domain"/>
    <property type="match status" value="1"/>
</dbReference>
<evidence type="ECO:0000313" key="8">
    <source>
        <dbReference type="EMBL" id="EEP79368.1"/>
    </source>
</evidence>
<dbReference type="KEGG" id="ure:UREG_04214"/>
<dbReference type="PROSITE" id="PS00108">
    <property type="entry name" value="PROTEIN_KINASE_ST"/>
    <property type="match status" value="1"/>
</dbReference>
<dbReference type="InParanoid" id="C4JN06"/>
<dbReference type="PROSITE" id="PS50006">
    <property type="entry name" value="FHA_DOMAIN"/>
    <property type="match status" value="1"/>
</dbReference>
<dbReference type="Gene3D" id="2.60.200.20">
    <property type="match status" value="1"/>
</dbReference>
<dbReference type="VEuPathDB" id="FungiDB:UREG_04214"/>
<proteinExistence type="inferred from homology"/>
<dbReference type="Gene3D" id="3.30.200.20">
    <property type="entry name" value="Phosphorylase Kinase, domain 1"/>
    <property type="match status" value="1"/>
</dbReference>
<evidence type="ECO:0000259" key="6">
    <source>
        <dbReference type="PROSITE" id="PS50006"/>
    </source>
</evidence>
<keyword evidence="2 4" id="KW-0547">Nucleotide-binding</keyword>
<feature type="binding site" evidence="4">
    <location>
        <position position="189"/>
    </location>
    <ligand>
        <name>ATP</name>
        <dbReference type="ChEBI" id="CHEBI:30616"/>
    </ligand>
</feature>
<dbReference type="InterPro" id="IPR011009">
    <property type="entry name" value="Kinase-like_dom_sf"/>
</dbReference>
<evidence type="ECO:0000256" key="2">
    <source>
        <dbReference type="ARBA" id="ARBA00022741"/>
    </source>
</evidence>
<evidence type="ECO:0000259" key="7">
    <source>
        <dbReference type="PROSITE" id="PS50011"/>
    </source>
</evidence>
<dbReference type="PROSITE" id="PS00107">
    <property type="entry name" value="PROTEIN_KINASE_ATP"/>
    <property type="match status" value="1"/>
</dbReference>
<dbReference type="SMART" id="SM00240">
    <property type="entry name" value="FHA"/>
    <property type="match status" value="1"/>
</dbReference>
<dbReference type="GO" id="GO:0004672">
    <property type="term" value="F:protein kinase activity"/>
    <property type="evidence" value="ECO:0007669"/>
    <property type="project" value="InterPro"/>
</dbReference>
<dbReference type="PANTHER" id="PTHR24347">
    <property type="entry name" value="SERINE/THREONINE-PROTEIN KINASE"/>
    <property type="match status" value="1"/>
</dbReference>
<dbReference type="SUPFAM" id="SSF56112">
    <property type="entry name" value="Protein kinase-like (PK-like)"/>
    <property type="match status" value="1"/>
</dbReference>
<dbReference type="Pfam" id="PF00069">
    <property type="entry name" value="Pkinase"/>
    <property type="match status" value="1"/>
</dbReference>
<organism evidence="8 9">
    <name type="scientific">Uncinocarpus reesii (strain UAMH 1704)</name>
    <dbReference type="NCBI Taxonomy" id="336963"/>
    <lineage>
        <taxon>Eukaryota</taxon>
        <taxon>Fungi</taxon>
        <taxon>Dikarya</taxon>
        <taxon>Ascomycota</taxon>
        <taxon>Pezizomycotina</taxon>
        <taxon>Eurotiomycetes</taxon>
        <taxon>Eurotiomycetidae</taxon>
        <taxon>Onygenales</taxon>
        <taxon>Onygenaceae</taxon>
        <taxon>Uncinocarpus</taxon>
    </lineage>
</organism>
<dbReference type="HOGENOM" id="CLU_000288_105_1_1"/>
<dbReference type="InterPro" id="IPR000253">
    <property type="entry name" value="FHA_dom"/>
</dbReference>
<feature type="domain" description="FHA" evidence="6">
    <location>
        <begin position="43"/>
        <end position="102"/>
    </location>
</feature>
<evidence type="ECO:0000256" key="1">
    <source>
        <dbReference type="ARBA" id="ARBA00005575"/>
    </source>
</evidence>
<dbReference type="GeneID" id="8437227"/>
<dbReference type="Pfam" id="PF00498">
    <property type="entry name" value="FHA"/>
    <property type="match status" value="1"/>
</dbReference>
<accession>C4JN06</accession>
<evidence type="ECO:0008006" key="10">
    <source>
        <dbReference type="Google" id="ProtNLM"/>
    </source>
</evidence>
<dbReference type="InterPro" id="IPR008984">
    <property type="entry name" value="SMAD_FHA_dom_sf"/>
</dbReference>
<dbReference type="OMA" id="MGTFEYT"/>
<evidence type="ECO:0000256" key="3">
    <source>
        <dbReference type="ARBA" id="ARBA00022840"/>
    </source>
</evidence>
<dbReference type="SMART" id="SM00220">
    <property type="entry name" value="S_TKc"/>
    <property type="match status" value="1"/>
</dbReference>
<dbReference type="InterPro" id="IPR008271">
    <property type="entry name" value="Ser/Thr_kinase_AS"/>
</dbReference>
<name>C4JN06_UNCRE</name>
<dbReference type="EMBL" id="CH476616">
    <property type="protein sequence ID" value="EEP79368.1"/>
    <property type="molecule type" value="Genomic_DNA"/>
</dbReference>
<sequence length="734" mass="82344">MAPLAADVCSSLSPSQRHVATLYERNRHGEPARTIDIFAGTTLVVGRSPKSCQVVVSDPRVSQKHLRIYAIIFDPDNPDEVAPLVYAQDISSNGTLWNGYRIRRAGGVLLSDGDTLELCDGITFTFKALRNDQSVFSGIQLEEMKGFQHEFLITQRMLGSGAYGQVYMAVDQRNRTQLACKVIDLSAIKSQLRASHCCETNNTPRPATNIDPYKQISEVKKWVERRQLTKKLELKLKAYDREVEILQKLRHPNIVGVERVFKTENTIYIFQDLIPSGDLFSFLEFKRWRLLDAEVAVIVRQILIALDYLHDRNIVHRDLKPDNVLMTSLVSSCRVVLTDFGCARHVPRETSRMASVMGTFEYTAPEIDHAMAKEGYTKSVDLWSLGCVTVVLLTGGSPFQDPETQQYSRKLAKECNLELLDNIKEWSHVGPRAKGFVHGLLILDEKRRMTAKAALMHAWFTNSTHKEIFDRIYQKAISDWKPRPNSEGDIRSSRYSDSEFSSGLILAEEAQSYNILGPRVGSTLGQTSIQPFVEIIASQEDLPTPQGRSPSITLSDPGFKGLSSSPPRTPILVSGSSSDERHQVQLLGTERLMEWISVPGSNTELDIDDIPNLGAKCSTQDVDKWIKDTHDKTKPPVRLPFSPAAWNLGRDGPKISQSKGQLCKMGASELKEAPDKHLQTRLESVYKVEEILRGTRLQRPAKTNKALGETKKRHGGDVFELSTESLAAKHPRIR</sequence>
<dbReference type="FunCoup" id="C4JN06">
    <property type="interactions" value="155"/>
</dbReference>
<reference evidence="9" key="1">
    <citation type="journal article" date="2009" name="Genome Res.">
        <title>Comparative genomic analyses of the human fungal pathogens Coccidioides and their relatives.</title>
        <authorList>
            <person name="Sharpton T.J."/>
            <person name="Stajich J.E."/>
            <person name="Rounsley S.D."/>
            <person name="Gardner M.J."/>
            <person name="Wortman J.R."/>
            <person name="Jordar V.S."/>
            <person name="Maiti R."/>
            <person name="Kodira C.D."/>
            <person name="Neafsey D.E."/>
            <person name="Zeng Q."/>
            <person name="Hung C.-Y."/>
            <person name="McMahan C."/>
            <person name="Muszewska A."/>
            <person name="Grynberg M."/>
            <person name="Mandel M.A."/>
            <person name="Kellner E.M."/>
            <person name="Barker B.M."/>
            <person name="Galgiani J.N."/>
            <person name="Orbach M.J."/>
            <person name="Kirkland T.N."/>
            <person name="Cole G.T."/>
            <person name="Henn M.R."/>
            <person name="Birren B.W."/>
            <person name="Taylor J.W."/>
        </authorList>
    </citation>
    <scope>NUCLEOTIDE SEQUENCE [LARGE SCALE GENOMIC DNA]</scope>
    <source>
        <strain evidence="9">UAMH 1704</strain>
    </source>
</reference>
<comment type="similarity">
    <text evidence="1">Belongs to the protein kinase superfamily. CAMK Ser/Thr protein kinase family. CHEK2 subfamily.</text>
</comment>
<feature type="region of interest" description="Disordered" evidence="5">
    <location>
        <begin position="540"/>
        <end position="565"/>
    </location>
</feature>
<evidence type="ECO:0000256" key="5">
    <source>
        <dbReference type="SAM" id="MobiDB-lite"/>
    </source>
</evidence>
<dbReference type="AlphaFoldDB" id="C4JN06"/>
<protein>
    <recommendedName>
        <fullName evidence="10">CAMK protein kinase</fullName>
    </recommendedName>
</protein>
<dbReference type="InterPro" id="IPR017441">
    <property type="entry name" value="Protein_kinase_ATP_BS"/>
</dbReference>
<feature type="domain" description="Protein kinase" evidence="7">
    <location>
        <begin position="152"/>
        <end position="460"/>
    </location>
</feature>
<keyword evidence="3 4" id="KW-0067">ATP-binding</keyword>
<evidence type="ECO:0000313" key="9">
    <source>
        <dbReference type="Proteomes" id="UP000002058"/>
    </source>
</evidence>